<proteinExistence type="predicted"/>
<protein>
    <submittedName>
        <fullName evidence="5">TetR family transcriptional regulator</fullName>
    </submittedName>
</protein>
<dbReference type="GO" id="GO:0000976">
    <property type="term" value="F:transcription cis-regulatory region binding"/>
    <property type="evidence" value="ECO:0007669"/>
    <property type="project" value="TreeGrafter"/>
</dbReference>
<comment type="caution">
    <text evidence="5">The sequence shown here is derived from an EMBL/GenBank/DDBJ whole genome shotgun (WGS) entry which is preliminary data.</text>
</comment>
<evidence type="ECO:0000259" key="4">
    <source>
        <dbReference type="PROSITE" id="PS50977"/>
    </source>
</evidence>
<dbReference type="PANTHER" id="PTHR30055:SF223">
    <property type="entry name" value="HTH-TYPE TRANSCRIPTIONAL REGULATOR UIDR"/>
    <property type="match status" value="1"/>
</dbReference>
<evidence type="ECO:0000256" key="3">
    <source>
        <dbReference type="SAM" id="SignalP"/>
    </source>
</evidence>
<dbReference type="OrthoDB" id="8770705at2"/>
<dbReference type="PANTHER" id="PTHR30055">
    <property type="entry name" value="HTH-TYPE TRANSCRIPTIONAL REGULATOR RUTR"/>
    <property type="match status" value="1"/>
</dbReference>
<evidence type="ECO:0000313" key="6">
    <source>
        <dbReference type="Proteomes" id="UP000308891"/>
    </source>
</evidence>
<sequence length="216" mass="23353">MEKKPARHTRERIAACALALFNAHGAAAVTPVAIALEIGISPGNLHYHFHNKGELVGELLSRYEAEIAPLLEAASLSDDVEDLWQFAHRLFDTLARYRFLFRDLNALMADYPAIAPRLKRLIARKEDAARRALAGLSQSGQLVADEAARGMLAVNLSLIGTCWLAYDEARSGTAANAPARGASQMMLAAAPWLTSDAGARLARLSRDALARPGQRG</sequence>
<reference evidence="5 6" key="1">
    <citation type="submission" date="2019-04" db="EMBL/GenBank/DDBJ databases">
        <title>Crenobacter sp. nov.</title>
        <authorList>
            <person name="Shi S."/>
        </authorList>
    </citation>
    <scope>NUCLEOTIDE SEQUENCE [LARGE SCALE GENOMIC DNA]</scope>
    <source>
        <strain evidence="5 6">GY 70310</strain>
    </source>
</reference>
<dbReference type="Proteomes" id="UP000308891">
    <property type="component" value="Unassembled WGS sequence"/>
</dbReference>
<evidence type="ECO:0000256" key="1">
    <source>
        <dbReference type="ARBA" id="ARBA00023125"/>
    </source>
</evidence>
<dbReference type="InterPro" id="IPR009057">
    <property type="entry name" value="Homeodomain-like_sf"/>
</dbReference>
<feature type="domain" description="HTH tetR-type" evidence="4">
    <location>
        <begin position="7"/>
        <end position="67"/>
    </location>
</feature>
<dbReference type="Gene3D" id="1.10.357.10">
    <property type="entry name" value="Tetracycline Repressor, domain 2"/>
    <property type="match status" value="1"/>
</dbReference>
<dbReference type="PROSITE" id="PS50977">
    <property type="entry name" value="HTH_TETR_2"/>
    <property type="match status" value="1"/>
</dbReference>
<dbReference type="Pfam" id="PF13972">
    <property type="entry name" value="TetR"/>
    <property type="match status" value="1"/>
</dbReference>
<evidence type="ECO:0000313" key="5">
    <source>
        <dbReference type="EMBL" id="TIC87240.1"/>
    </source>
</evidence>
<dbReference type="PRINTS" id="PR00455">
    <property type="entry name" value="HTHTETR"/>
</dbReference>
<feature type="DNA-binding region" description="H-T-H motif" evidence="2">
    <location>
        <begin position="30"/>
        <end position="49"/>
    </location>
</feature>
<dbReference type="GO" id="GO:0003700">
    <property type="term" value="F:DNA-binding transcription factor activity"/>
    <property type="evidence" value="ECO:0007669"/>
    <property type="project" value="TreeGrafter"/>
</dbReference>
<dbReference type="AlphaFoldDB" id="A0A4T0V644"/>
<dbReference type="InterPro" id="IPR050109">
    <property type="entry name" value="HTH-type_TetR-like_transc_reg"/>
</dbReference>
<keyword evidence="3" id="KW-0732">Signal</keyword>
<dbReference type="InterPro" id="IPR001647">
    <property type="entry name" value="HTH_TetR"/>
</dbReference>
<organism evidence="5 6">
    <name type="scientific">Crenobacter intestini</name>
    <dbReference type="NCBI Taxonomy" id="2563443"/>
    <lineage>
        <taxon>Bacteria</taxon>
        <taxon>Pseudomonadati</taxon>
        <taxon>Pseudomonadota</taxon>
        <taxon>Betaproteobacteria</taxon>
        <taxon>Neisseriales</taxon>
        <taxon>Neisseriaceae</taxon>
        <taxon>Crenobacter</taxon>
    </lineage>
</organism>
<dbReference type="Pfam" id="PF00440">
    <property type="entry name" value="TetR_N"/>
    <property type="match status" value="1"/>
</dbReference>
<dbReference type="InterPro" id="IPR025722">
    <property type="entry name" value="TetR"/>
</dbReference>
<dbReference type="EMBL" id="STGJ01000001">
    <property type="protein sequence ID" value="TIC87240.1"/>
    <property type="molecule type" value="Genomic_DNA"/>
</dbReference>
<gene>
    <name evidence="5" type="ORF">E5K04_02130</name>
</gene>
<accession>A0A4T0V644</accession>
<feature type="chain" id="PRO_5020566840" evidence="3">
    <location>
        <begin position="29"/>
        <end position="216"/>
    </location>
</feature>
<feature type="signal peptide" evidence="3">
    <location>
        <begin position="1"/>
        <end position="28"/>
    </location>
</feature>
<keyword evidence="1 2" id="KW-0238">DNA-binding</keyword>
<dbReference type="RefSeq" id="WP_136551251.1">
    <property type="nucleotide sequence ID" value="NZ_STGJ01000001.1"/>
</dbReference>
<keyword evidence="6" id="KW-1185">Reference proteome</keyword>
<evidence type="ECO:0000256" key="2">
    <source>
        <dbReference type="PROSITE-ProRule" id="PRU00335"/>
    </source>
</evidence>
<dbReference type="SUPFAM" id="SSF46689">
    <property type="entry name" value="Homeodomain-like"/>
    <property type="match status" value="1"/>
</dbReference>
<name>A0A4T0V644_9NEIS</name>